<dbReference type="EMBL" id="FNNI01000001">
    <property type="protein sequence ID" value="SDW18530.1"/>
    <property type="molecule type" value="Genomic_DNA"/>
</dbReference>
<name>A0A1H2RH81_9GAMM</name>
<evidence type="ECO:0000313" key="2">
    <source>
        <dbReference type="EMBL" id="SDW18530.1"/>
    </source>
</evidence>
<evidence type="ECO:0000259" key="1">
    <source>
        <dbReference type="Pfam" id="PF07603"/>
    </source>
</evidence>
<evidence type="ECO:0000313" key="3">
    <source>
        <dbReference type="Proteomes" id="UP000198500"/>
    </source>
</evidence>
<reference evidence="2 3" key="1">
    <citation type="submission" date="2016-10" db="EMBL/GenBank/DDBJ databases">
        <authorList>
            <person name="de Groot N.N."/>
        </authorList>
    </citation>
    <scope>NUCLEOTIDE SEQUENCE [LARGE SCALE GENOMIC DNA]</scope>
    <source>
        <strain evidence="2 3">DSM 19219</strain>
    </source>
</reference>
<keyword evidence="3" id="KW-1185">Reference proteome</keyword>
<feature type="domain" description="Lcl C-terminal" evidence="1">
    <location>
        <begin position="105"/>
        <end position="224"/>
    </location>
</feature>
<sequence>MSDQTTATDVNALLDDLDTRVFRDGSTHMNINDLSAVSPGDTLDGGFYAGQFRIGNDLYALIISPKDEGEIEEAQWGQFGEILEGAGSCCHGHANTVAMAEAGSDAARWMLALEINGHADWYLPSRDELELCYRNLKPSAHENYCTFRDGDNPSSVPVGYPYASDSPAQAKAEAFQEEGTEAFATRLYWSSTQCSSYDAWGQHFSDGSQHYFDEHYELRARAVRRVKLSH</sequence>
<gene>
    <name evidence="2" type="ORF">SAMN05443545_101318</name>
</gene>
<dbReference type="AlphaFoldDB" id="A0A1H2RH81"/>
<dbReference type="InterPro" id="IPR011460">
    <property type="entry name" value="Lcl_C"/>
</dbReference>
<protein>
    <recommendedName>
        <fullName evidence="1">Lcl C-terminal domain-containing protein</fullName>
    </recommendedName>
</protein>
<dbReference type="STRING" id="574349.SAMN05443545_101318"/>
<dbReference type="Proteomes" id="UP000198500">
    <property type="component" value="Unassembled WGS sequence"/>
</dbReference>
<proteinExistence type="predicted"/>
<accession>A0A1H2RH81</accession>
<organism evidence="2 3">
    <name type="scientific">Aidingimonas halophila</name>
    <dbReference type="NCBI Taxonomy" id="574349"/>
    <lineage>
        <taxon>Bacteria</taxon>
        <taxon>Pseudomonadati</taxon>
        <taxon>Pseudomonadota</taxon>
        <taxon>Gammaproteobacteria</taxon>
        <taxon>Oceanospirillales</taxon>
        <taxon>Halomonadaceae</taxon>
        <taxon>Aidingimonas</taxon>
    </lineage>
</organism>
<dbReference type="RefSeq" id="WP_217635472.1">
    <property type="nucleotide sequence ID" value="NZ_BMXH01000001.1"/>
</dbReference>
<dbReference type="Pfam" id="PF07603">
    <property type="entry name" value="Lcl_C"/>
    <property type="match status" value="1"/>
</dbReference>